<dbReference type="EMBL" id="VMTR01000413">
    <property type="protein sequence ID" value="TVT84125.1"/>
    <property type="molecule type" value="Genomic_DNA"/>
</dbReference>
<accession>A0A558FF38</accession>
<evidence type="ECO:0000313" key="2">
    <source>
        <dbReference type="Proteomes" id="UP000320212"/>
    </source>
</evidence>
<gene>
    <name evidence="1" type="ORF">FQA18_19910</name>
</gene>
<sequence>MYELTYGRARLGLFDTLEEAQTEKNEYESKENVRSELLNIWGYEPPEQDGAEISMGLDGLSIEDINNALIDE</sequence>
<evidence type="ECO:0000313" key="1">
    <source>
        <dbReference type="EMBL" id="TVT84125.1"/>
    </source>
</evidence>
<name>A0A558FF38_HALVO</name>
<organism evidence="1 2">
    <name type="scientific">Haloferax volcanii</name>
    <name type="common">Halobacterium volcanii</name>
    <dbReference type="NCBI Taxonomy" id="2246"/>
    <lineage>
        <taxon>Archaea</taxon>
        <taxon>Methanobacteriati</taxon>
        <taxon>Methanobacteriota</taxon>
        <taxon>Stenosarchaea group</taxon>
        <taxon>Halobacteria</taxon>
        <taxon>Halobacteriales</taxon>
        <taxon>Haloferacaceae</taxon>
        <taxon>Haloferax</taxon>
    </lineage>
</organism>
<protein>
    <submittedName>
        <fullName evidence="1">Uncharacterized protein</fullName>
    </submittedName>
</protein>
<dbReference type="RefSeq" id="WP_144860091.1">
    <property type="nucleotide sequence ID" value="NZ_VMTR01000413.1"/>
</dbReference>
<comment type="caution">
    <text evidence="1">The sequence shown here is derived from an EMBL/GenBank/DDBJ whole genome shotgun (WGS) entry which is preliminary data.</text>
</comment>
<proteinExistence type="predicted"/>
<dbReference type="Proteomes" id="UP000320212">
    <property type="component" value="Unassembled WGS sequence"/>
</dbReference>
<reference evidence="1 2" key="1">
    <citation type="submission" date="2019-07" db="EMBL/GenBank/DDBJ databases">
        <title>Draft genome sequence of Haloferax volcanii SS0101, isolated from salt farm in Samut Sakhon, Thailand.</title>
        <authorList>
            <person name="Wanthongcharoen S."/>
            <person name="Yamprayoonswat W."/>
            <person name="Ruangsuj P."/>
            <person name="Thongpramul N."/>
            <person name="Jumpathong W."/>
            <person name="Sittihan S."/>
            <person name="Kanjanavas P."/>
            <person name="Yasawong M."/>
        </authorList>
    </citation>
    <scope>NUCLEOTIDE SEQUENCE [LARGE SCALE GENOMIC DNA]</scope>
    <source>
        <strain evidence="1 2">SS0101</strain>
    </source>
</reference>
<dbReference type="AlphaFoldDB" id="A0A558FF38"/>